<evidence type="ECO:0000313" key="2">
    <source>
        <dbReference type="WBParaSite" id="HPLM_0000026201-mRNA-1"/>
    </source>
</evidence>
<feature type="compositionally biased region" description="Basic and acidic residues" evidence="1">
    <location>
        <begin position="81"/>
        <end position="98"/>
    </location>
</feature>
<feature type="region of interest" description="Disordered" evidence="1">
    <location>
        <begin position="56"/>
        <end position="113"/>
    </location>
</feature>
<dbReference type="AlphaFoldDB" id="A0A0N4VSJ5"/>
<sequence length="363" mass="40130">LERLHRISPAPQQRLAAVAVAIHKISSGTLQGSLASLSPSHTPPFVTVPSAEVQNLSLNPSTSGSTVHQPAAPVASLPARRPGESSHDAFSKYRERSSFRKSPSPDNAPSASSLAWQQVSSASSLIQRIRQNSSQHLTTITMPFLICILGESTFSHTLICLHFPKRRSRASCYFTFIDIYPRMATSADPFALVVSSTLRWFSFYHKSTTHCGDPTSARHHRLPPKGTAASRRLDRASLRRRLFYNRSSTDDASGHTAHSSLTASHRRWSAPGTLPGGQSKLWFRRHPRTSLFRVRIIVTSIVCLGLRIRSISCRRPAVSTEPRFRSRTLCGSCLCVRRHRPCSTTTPHKFSVEHESAIGHGCI</sequence>
<dbReference type="WBParaSite" id="HPLM_0000026201-mRNA-1">
    <property type="protein sequence ID" value="HPLM_0000026201-mRNA-1"/>
    <property type="gene ID" value="HPLM_0000026201"/>
</dbReference>
<reference evidence="2" key="1">
    <citation type="submission" date="2017-02" db="UniProtKB">
        <authorList>
            <consortium name="WormBaseParasite"/>
        </authorList>
    </citation>
    <scope>IDENTIFICATION</scope>
</reference>
<proteinExistence type="predicted"/>
<name>A0A0N4VSJ5_HAEPC</name>
<organism evidence="2">
    <name type="scientific">Haemonchus placei</name>
    <name type="common">Barber's pole worm</name>
    <dbReference type="NCBI Taxonomy" id="6290"/>
    <lineage>
        <taxon>Eukaryota</taxon>
        <taxon>Metazoa</taxon>
        <taxon>Ecdysozoa</taxon>
        <taxon>Nematoda</taxon>
        <taxon>Chromadorea</taxon>
        <taxon>Rhabditida</taxon>
        <taxon>Rhabditina</taxon>
        <taxon>Rhabditomorpha</taxon>
        <taxon>Strongyloidea</taxon>
        <taxon>Trichostrongylidae</taxon>
        <taxon>Haemonchus</taxon>
    </lineage>
</organism>
<feature type="compositionally biased region" description="Polar residues" evidence="1">
    <location>
        <begin position="56"/>
        <end position="68"/>
    </location>
</feature>
<protein>
    <submittedName>
        <fullName evidence="2">Pecanex-like protein</fullName>
    </submittedName>
</protein>
<accession>A0A0N4VSJ5</accession>
<feature type="compositionally biased region" description="Low complexity" evidence="1">
    <location>
        <begin position="102"/>
        <end position="113"/>
    </location>
</feature>
<evidence type="ECO:0000256" key="1">
    <source>
        <dbReference type="SAM" id="MobiDB-lite"/>
    </source>
</evidence>